<accession>A0A975BWU2</accession>
<dbReference type="EMBL" id="CP061800">
    <property type="protein sequence ID" value="QTA92827.1"/>
    <property type="molecule type" value="Genomic_DNA"/>
</dbReference>
<dbReference type="Proteomes" id="UP000663722">
    <property type="component" value="Chromosome"/>
</dbReference>
<organism evidence="1 2">
    <name type="scientific">Desulfonema magnum</name>
    <dbReference type="NCBI Taxonomy" id="45655"/>
    <lineage>
        <taxon>Bacteria</taxon>
        <taxon>Pseudomonadati</taxon>
        <taxon>Thermodesulfobacteriota</taxon>
        <taxon>Desulfobacteria</taxon>
        <taxon>Desulfobacterales</taxon>
        <taxon>Desulfococcaceae</taxon>
        <taxon>Desulfonema</taxon>
    </lineage>
</organism>
<protein>
    <submittedName>
        <fullName evidence="1">Uncharacterized protein</fullName>
    </submittedName>
</protein>
<gene>
    <name evidence="1" type="ORF">dnm_089200</name>
</gene>
<evidence type="ECO:0000313" key="2">
    <source>
        <dbReference type="Proteomes" id="UP000663722"/>
    </source>
</evidence>
<dbReference type="AlphaFoldDB" id="A0A975BWU2"/>
<dbReference type="KEGG" id="dmm:dnm_089200"/>
<evidence type="ECO:0000313" key="1">
    <source>
        <dbReference type="EMBL" id="QTA92827.1"/>
    </source>
</evidence>
<reference evidence="1" key="1">
    <citation type="journal article" date="2021" name="Microb. Physiol.">
        <title>Proteogenomic Insights into the Physiology of Marine, Sulfate-Reducing, Filamentous Desulfonema limicola and Desulfonema magnum.</title>
        <authorList>
            <person name="Schnaars V."/>
            <person name="Wohlbrand L."/>
            <person name="Scheve S."/>
            <person name="Hinrichs C."/>
            <person name="Reinhardt R."/>
            <person name="Rabus R."/>
        </authorList>
    </citation>
    <scope>NUCLEOTIDE SEQUENCE</scope>
    <source>
        <strain evidence="1">4be13</strain>
    </source>
</reference>
<keyword evidence="2" id="KW-1185">Reference proteome</keyword>
<proteinExistence type="predicted"/>
<sequence>MKNSGRMQKTAPLNFSGCKKPLRLIFALRMMDKMRPAR</sequence>
<name>A0A975BWU2_9BACT</name>